<keyword evidence="4" id="KW-1185">Reference proteome</keyword>
<dbReference type="AlphaFoldDB" id="A0A1I7RZT7"/>
<name>A0A1I7RZT7_BURXY</name>
<dbReference type="InterPro" id="IPR007669">
    <property type="entry name" value="Chst-1-like"/>
</dbReference>
<dbReference type="EMBL" id="CAJFDI010000003">
    <property type="protein sequence ID" value="CAD5222149.1"/>
    <property type="molecule type" value="Genomic_DNA"/>
</dbReference>
<dbReference type="GO" id="GO:0050650">
    <property type="term" value="P:chondroitin sulfate proteoglycan biosynthetic process"/>
    <property type="evidence" value="ECO:0007669"/>
    <property type="project" value="InterPro"/>
</dbReference>
<dbReference type="GO" id="GO:1902884">
    <property type="term" value="P:positive regulation of response to oxidative stress"/>
    <property type="evidence" value="ECO:0007669"/>
    <property type="project" value="InterPro"/>
</dbReference>
<sequence length="308" mass="36797">MISYTSKNTEVRGEPEATLRTNESSGITWTPDDRSDYIIPPFVLFERRYRFSYRHKINVCVIEKNMSTVLTAIICYLYDSKKFVEKKRSINKEDFNIRLCKYKNEANNIYAIQGYKKYKREYLNLAVSRDPIERFISGFTDKCLIEKIYKKRRGTCNNCEGNVTCFIEKEYERMTRFAVGEGVASFDDQHFFPQNWRCQFATHFSKYNILKYSKAKDGTQQFFNELFDYFRGHNVTDQQIRFIQRQVNSGRTRHSTADKIISMKLEQEVRSSPYLMQMLVKMYYYDFLIFGYPLPKIVICQENTRKMC</sequence>
<dbReference type="Proteomes" id="UP000582659">
    <property type="component" value="Unassembled WGS sequence"/>
</dbReference>
<dbReference type="GO" id="GO:0047756">
    <property type="term" value="F:chondroitin 4-sulfotransferase activity"/>
    <property type="evidence" value="ECO:0007669"/>
    <property type="project" value="InterPro"/>
</dbReference>
<dbReference type="Proteomes" id="UP000095284">
    <property type="component" value="Unplaced"/>
</dbReference>
<dbReference type="Proteomes" id="UP000659654">
    <property type="component" value="Unassembled WGS sequence"/>
</dbReference>
<feature type="region of interest" description="Disordered" evidence="1">
    <location>
        <begin position="1"/>
        <end position="26"/>
    </location>
</feature>
<evidence type="ECO:0000313" key="2">
    <source>
        <dbReference type="EMBL" id="CAD5222149.1"/>
    </source>
</evidence>
<dbReference type="InterPro" id="IPR005331">
    <property type="entry name" value="Sulfotransferase"/>
</dbReference>
<evidence type="ECO:0000313" key="5">
    <source>
        <dbReference type="WBParaSite" id="BXY_0625900.1"/>
    </source>
</evidence>
<reference evidence="5" key="1">
    <citation type="submission" date="2016-11" db="UniProtKB">
        <authorList>
            <consortium name="WormBaseParasite"/>
        </authorList>
    </citation>
    <scope>IDENTIFICATION</scope>
</reference>
<evidence type="ECO:0000313" key="3">
    <source>
        <dbReference type="Proteomes" id="UP000095284"/>
    </source>
</evidence>
<accession>A0A1I7RZT7</accession>
<dbReference type="PANTHER" id="PTHR22900">
    <property type="entry name" value="PROTEIN CBG14245-RELATED"/>
    <property type="match status" value="1"/>
</dbReference>
<dbReference type="EMBL" id="CAJFCV020000003">
    <property type="protein sequence ID" value="CAG9109245.1"/>
    <property type="molecule type" value="Genomic_DNA"/>
</dbReference>
<dbReference type="GO" id="GO:0016020">
    <property type="term" value="C:membrane"/>
    <property type="evidence" value="ECO:0007669"/>
    <property type="project" value="InterPro"/>
</dbReference>
<dbReference type="PANTHER" id="PTHR22900:SF13">
    <property type="entry name" value="CARBOHYDRATE SULFOTRANSFERASE-RELATED"/>
    <property type="match status" value="1"/>
</dbReference>
<reference evidence="2" key="2">
    <citation type="submission" date="2020-09" db="EMBL/GenBank/DDBJ databases">
        <authorList>
            <person name="Kikuchi T."/>
        </authorList>
    </citation>
    <scope>NUCLEOTIDE SEQUENCE</scope>
    <source>
        <strain evidence="2">Ka4C1</strain>
    </source>
</reference>
<dbReference type="OrthoDB" id="408912at2759"/>
<dbReference type="SMR" id="A0A1I7RZT7"/>
<protein>
    <submittedName>
        <fullName evidence="2">(pine wood nematode) hypothetical protein</fullName>
    </submittedName>
</protein>
<evidence type="ECO:0000256" key="1">
    <source>
        <dbReference type="SAM" id="MobiDB-lite"/>
    </source>
</evidence>
<evidence type="ECO:0000313" key="4">
    <source>
        <dbReference type="Proteomes" id="UP000659654"/>
    </source>
</evidence>
<dbReference type="WBParaSite" id="BXY_0625900.1">
    <property type="protein sequence ID" value="BXY_0625900.1"/>
    <property type="gene ID" value="BXY_0625900"/>
</dbReference>
<organism evidence="3 5">
    <name type="scientific">Bursaphelenchus xylophilus</name>
    <name type="common">Pinewood nematode worm</name>
    <name type="synonym">Aphelenchoides xylophilus</name>
    <dbReference type="NCBI Taxonomy" id="6326"/>
    <lineage>
        <taxon>Eukaryota</taxon>
        <taxon>Metazoa</taxon>
        <taxon>Ecdysozoa</taxon>
        <taxon>Nematoda</taxon>
        <taxon>Chromadorea</taxon>
        <taxon>Rhabditida</taxon>
        <taxon>Tylenchina</taxon>
        <taxon>Tylenchomorpha</taxon>
        <taxon>Aphelenchoidea</taxon>
        <taxon>Aphelenchoididae</taxon>
        <taxon>Bursaphelenchus</taxon>
    </lineage>
</organism>
<proteinExistence type="predicted"/>
<gene>
    <name evidence="2" type="ORF">BXYJ_LOCUS7117</name>
</gene>
<dbReference type="Pfam" id="PF03567">
    <property type="entry name" value="Sulfotransfer_2"/>
    <property type="match status" value="1"/>
</dbReference>
<dbReference type="eggNOG" id="KOG4651">
    <property type="taxonomic scope" value="Eukaryota"/>
</dbReference>